<protein>
    <submittedName>
        <fullName evidence="1">Uncharacterized protein</fullName>
    </submittedName>
</protein>
<evidence type="ECO:0000313" key="1">
    <source>
        <dbReference type="EMBL" id="KZT00760.1"/>
    </source>
</evidence>
<name>A0A165BCT3_9APHY</name>
<dbReference type="InParanoid" id="A0A165BCT3"/>
<sequence length="212" mass="24017">MLLWILHSFSPSEIRERVLHDSGFRSCLLTWLESCHQGDFSAGTMDDIGVRMAARGLTTGDDDSCSLYMPSTVLTQRLLDAKLNEAIRDAYHSVCEDPDEVVYTSNRHTCRIQMQHRKGCKQDNNDSCRACFPRELWPETVVDEDFGAINFKKIEPWINTFNPVISSVLHCNTDVTCLLSGTQVKAVITYLTDYVTKSPLTTHSMFDSVRTV</sequence>
<dbReference type="GeneID" id="63820266"/>
<keyword evidence="2" id="KW-1185">Reference proteome</keyword>
<dbReference type="Proteomes" id="UP000076871">
    <property type="component" value="Unassembled WGS sequence"/>
</dbReference>
<evidence type="ECO:0000313" key="2">
    <source>
        <dbReference type="Proteomes" id="UP000076871"/>
    </source>
</evidence>
<organism evidence="1 2">
    <name type="scientific">Laetiporus sulphureus 93-53</name>
    <dbReference type="NCBI Taxonomy" id="1314785"/>
    <lineage>
        <taxon>Eukaryota</taxon>
        <taxon>Fungi</taxon>
        <taxon>Dikarya</taxon>
        <taxon>Basidiomycota</taxon>
        <taxon>Agaricomycotina</taxon>
        <taxon>Agaricomycetes</taxon>
        <taxon>Polyporales</taxon>
        <taxon>Laetiporus</taxon>
    </lineage>
</organism>
<dbReference type="AlphaFoldDB" id="A0A165BCT3"/>
<reference evidence="1 2" key="1">
    <citation type="journal article" date="2016" name="Mol. Biol. Evol.">
        <title>Comparative Genomics of Early-Diverging Mushroom-Forming Fungi Provides Insights into the Origins of Lignocellulose Decay Capabilities.</title>
        <authorList>
            <person name="Nagy L.G."/>
            <person name="Riley R."/>
            <person name="Tritt A."/>
            <person name="Adam C."/>
            <person name="Daum C."/>
            <person name="Floudas D."/>
            <person name="Sun H."/>
            <person name="Yadav J.S."/>
            <person name="Pangilinan J."/>
            <person name="Larsson K.H."/>
            <person name="Matsuura K."/>
            <person name="Barry K."/>
            <person name="Labutti K."/>
            <person name="Kuo R."/>
            <person name="Ohm R.A."/>
            <person name="Bhattacharya S.S."/>
            <person name="Shirouzu T."/>
            <person name="Yoshinaga Y."/>
            <person name="Martin F.M."/>
            <person name="Grigoriev I.V."/>
            <person name="Hibbett D.S."/>
        </authorList>
    </citation>
    <scope>NUCLEOTIDE SEQUENCE [LARGE SCALE GENOMIC DNA]</scope>
    <source>
        <strain evidence="1 2">93-53</strain>
    </source>
</reference>
<dbReference type="EMBL" id="KV427677">
    <property type="protein sequence ID" value="KZT00760.1"/>
    <property type="molecule type" value="Genomic_DNA"/>
</dbReference>
<dbReference type="STRING" id="1314785.A0A165BCT3"/>
<accession>A0A165BCT3</accession>
<dbReference type="OrthoDB" id="2743026at2759"/>
<dbReference type="RefSeq" id="XP_040758500.1">
    <property type="nucleotide sequence ID" value="XM_040903235.1"/>
</dbReference>
<gene>
    <name evidence="1" type="ORF">LAESUDRAFT_617766</name>
</gene>
<feature type="non-terminal residue" evidence="1">
    <location>
        <position position="212"/>
    </location>
</feature>
<proteinExistence type="predicted"/>